<dbReference type="PANTHER" id="PTHR15741:SF37">
    <property type="entry name" value="LD38259P"/>
    <property type="match status" value="1"/>
</dbReference>
<dbReference type="CDD" id="cd21739">
    <property type="entry name" value="NES2-NLS_ChREBP-like"/>
    <property type="match status" value="1"/>
</dbReference>
<keyword evidence="2" id="KW-0597">Phosphoprotein</keyword>
<evidence type="ECO:0000256" key="6">
    <source>
        <dbReference type="ARBA" id="ARBA00023242"/>
    </source>
</evidence>
<gene>
    <name evidence="9" type="ORF">PYX00_005204</name>
</gene>
<sequence length="878" mass="99572">MQCHEVRPSGLPFLGSMNESTPIKTEKEAIHSGHFMVSHFEAEAQDDEYEVAVPVPETRYPDENSANTPELQVFNVNKPCQAKPPGQLAIETSLTKLFQCMSLAYRQKLTSPKWNRFKGIRLRWKDKIRLNNVIWRCWHMQFIKKENTLICQFASPLDEGTHNKPEAVVLEGKYWKRRLAAVTAEYKKWRMFYRNKIMDWTCKESTVSELDMFDWPTHNTEMQQLGPMMVDEDYMDLMSDTLFSTITSNQPFAFPDTREIARGANLADFIQPSLVQLQPNLDDFVDSFEPLQDLFTSKLPLAPEECAVTDVAYRPAQTFADLDVQNQASVVEQPPQQQQPEALTYRSPAEPSNVYQQVINYTESVPPADPMKTTRFYEDKVKPEEMVCFPRVPGLTITAEDPNQFLSAEQNARNKVTVINDTFSFEGDNSRQRSSLRNIQQQQQQQQPPPPQQQQPFKFPSAAPKANKFHQYQKFPSSYCAPGYDGNQINYDLAVPSEPALIKPPINPEQNITNVKNRRRSRDGAPKTPIRPPPLTTTNSDSALNLPSALLAQLLTNNTTVHNIQNATDRFYAAQPLKKSSRAPILPMPSKPSQQNKILLKPKKSAMHSTTIPSQNMRNVLRPISSPDSPKDSSCVQNVPSPGTLSQSPTSPLMFPGSLSPSKINKYDGTKTGSGNQNHRRVCHISAEQKRRYNIKNGFDVLHSLIPHLYQNPHVKLSKAAMLQKGAEYIRQLKAERIQAEEDLESLRYQIETLSTSISNCQSLLPATGAPVSSHRTTKMKEMFDEFVRARTMENWKFWIFSILFEPLLQSFSCSVSTASYDDLYRSTLIWVEQHCSLVDLRPAVLNSLKNLSTSTDILADPSKLPEEARAAVNKKGI</sequence>
<feature type="compositionally biased region" description="Polar residues" evidence="7">
    <location>
        <begin position="607"/>
        <end position="618"/>
    </location>
</feature>
<dbReference type="EMBL" id="JARGDH010000003">
    <property type="protein sequence ID" value="KAL0272106.1"/>
    <property type="molecule type" value="Genomic_DNA"/>
</dbReference>
<name>A0AAW2HR38_9NEOP</name>
<dbReference type="InterPro" id="IPR052207">
    <property type="entry name" value="Max-like/E-box_TFs"/>
</dbReference>
<keyword evidence="4" id="KW-0238">DNA-binding</keyword>
<dbReference type="Pfam" id="PF00010">
    <property type="entry name" value="HLH"/>
    <property type="match status" value="1"/>
</dbReference>
<feature type="region of interest" description="Disordered" evidence="7">
    <location>
        <begin position="424"/>
        <end position="460"/>
    </location>
</feature>
<feature type="compositionally biased region" description="Low complexity" evidence="7">
    <location>
        <begin position="625"/>
        <end position="634"/>
    </location>
</feature>
<evidence type="ECO:0000256" key="2">
    <source>
        <dbReference type="ARBA" id="ARBA00022553"/>
    </source>
</evidence>
<dbReference type="GO" id="GO:0005634">
    <property type="term" value="C:nucleus"/>
    <property type="evidence" value="ECO:0007669"/>
    <property type="project" value="UniProtKB-SubCell"/>
</dbReference>
<dbReference type="GO" id="GO:0046983">
    <property type="term" value="F:protein dimerization activity"/>
    <property type="evidence" value="ECO:0007669"/>
    <property type="project" value="InterPro"/>
</dbReference>
<evidence type="ECO:0000256" key="4">
    <source>
        <dbReference type="ARBA" id="ARBA00023125"/>
    </source>
</evidence>
<proteinExistence type="predicted"/>
<feature type="region of interest" description="Disordered" evidence="7">
    <location>
        <begin position="602"/>
        <end position="678"/>
    </location>
</feature>
<dbReference type="CDD" id="cd11405">
    <property type="entry name" value="bHLHzip_MLXIP_like"/>
    <property type="match status" value="1"/>
</dbReference>
<dbReference type="GO" id="GO:0000981">
    <property type="term" value="F:DNA-binding transcription factor activity, RNA polymerase II-specific"/>
    <property type="evidence" value="ECO:0007669"/>
    <property type="project" value="TreeGrafter"/>
</dbReference>
<accession>A0AAW2HR38</accession>
<evidence type="ECO:0000256" key="3">
    <source>
        <dbReference type="ARBA" id="ARBA00023015"/>
    </source>
</evidence>
<comment type="subcellular location">
    <subcellularLocation>
        <location evidence="1">Nucleus</location>
    </subcellularLocation>
</comment>
<dbReference type="PROSITE" id="PS50888">
    <property type="entry name" value="BHLH"/>
    <property type="match status" value="1"/>
</dbReference>
<organism evidence="9">
    <name type="scientific">Menopon gallinae</name>
    <name type="common">poultry shaft louse</name>
    <dbReference type="NCBI Taxonomy" id="328185"/>
    <lineage>
        <taxon>Eukaryota</taxon>
        <taxon>Metazoa</taxon>
        <taxon>Ecdysozoa</taxon>
        <taxon>Arthropoda</taxon>
        <taxon>Hexapoda</taxon>
        <taxon>Insecta</taxon>
        <taxon>Pterygota</taxon>
        <taxon>Neoptera</taxon>
        <taxon>Paraneoptera</taxon>
        <taxon>Psocodea</taxon>
        <taxon>Troctomorpha</taxon>
        <taxon>Phthiraptera</taxon>
        <taxon>Amblycera</taxon>
        <taxon>Menoponidae</taxon>
        <taxon>Menopon</taxon>
    </lineage>
</organism>
<comment type="caution">
    <text evidence="9">The sequence shown here is derived from an EMBL/GenBank/DDBJ whole genome shotgun (WGS) entry which is preliminary data.</text>
</comment>
<feature type="region of interest" description="Disordered" evidence="7">
    <location>
        <begin position="500"/>
        <end position="542"/>
    </location>
</feature>
<keyword evidence="3" id="KW-0805">Transcription regulation</keyword>
<feature type="compositionally biased region" description="Polar residues" evidence="7">
    <location>
        <begin position="635"/>
        <end position="651"/>
    </location>
</feature>
<dbReference type="AlphaFoldDB" id="A0AAW2HR38"/>
<reference evidence="9" key="1">
    <citation type="journal article" date="2024" name="Gigascience">
        <title>Chromosome-level genome of the poultry shaft louse Menopon gallinae provides insight into the host-switching and adaptive evolution of parasitic lice.</title>
        <authorList>
            <person name="Xu Y."/>
            <person name="Ma L."/>
            <person name="Liu S."/>
            <person name="Liang Y."/>
            <person name="Liu Q."/>
            <person name="He Z."/>
            <person name="Tian L."/>
            <person name="Duan Y."/>
            <person name="Cai W."/>
            <person name="Li H."/>
            <person name="Song F."/>
        </authorList>
    </citation>
    <scope>NUCLEOTIDE SEQUENCE</scope>
    <source>
        <strain evidence="9">Cailab_2023a</strain>
    </source>
</reference>
<dbReference type="GO" id="GO:0000978">
    <property type="term" value="F:RNA polymerase II cis-regulatory region sequence-specific DNA binding"/>
    <property type="evidence" value="ECO:0007669"/>
    <property type="project" value="TreeGrafter"/>
</dbReference>
<evidence type="ECO:0000256" key="7">
    <source>
        <dbReference type="SAM" id="MobiDB-lite"/>
    </source>
</evidence>
<dbReference type="FunFam" id="4.10.280.10:FF:000028">
    <property type="entry name" value="MLX interacting protein like"/>
    <property type="match status" value="1"/>
</dbReference>
<evidence type="ECO:0000256" key="1">
    <source>
        <dbReference type="ARBA" id="ARBA00004123"/>
    </source>
</evidence>
<keyword evidence="5" id="KW-0804">Transcription</keyword>
<evidence type="ECO:0000256" key="5">
    <source>
        <dbReference type="ARBA" id="ARBA00023163"/>
    </source>
</evidence>
<dbReference type="SMART" id="SM00353">
    <property type="entry name" value="HLH"/>
    <property type="match status" value="1"/>
</dbReference>
<dbReference type="InterPro" id="IPR036638">
    <property type="entry name" value="HLH_DNA-bd_sf"/>
</dbReference>
<evidence type="ECO:0000313" key="9">
    <source>
        <dbReference type="EMBL" id="KAL0272106.1"/>
    </source>
</evidence>
<dbReference type="SUPFAM" id="SSF47459">
    <property type="entry name" value="HLH, helix-loop-helix DNA-binding domain"/>
    <property type="match status" value="1"/>
</dbReference>
<dbReference type="InterPro" id="IPR011598">
    <property type="entry name" value="bHLH_dom"/>
</dbReference>
<feature type="domain" description="BHLH" evidence="8">
    <location>
        <begin position="679"/>
        <end position="733"/>
    </location>
</feature>
<evidence type="ECO:0000259" key="8">
    <source>
        <dbReference type="PROSITE" id="PS50888"/>
    </source>
</evidence>
<protein>
    <recommendedName>
        <fullName evidence="8">BHLH domain-containing protein</fullName>
    </recommendedName>
</protein>
<dbReference type="PANTHER" id="PTHR15741">
    <property type="entry name" value="BASIC HELIX-LOOP-HELIX ZIP TRANSCRIPTION FACTOR"/>
    <property type="match status" value="1"/>
</dbReference>
<keyword evidence="6" id="KW-0539">Nucleus</keyword>
<dbReference type="Gene3D" id="4.10.280.10">
    <property type="entry name" value="Helix-loop-helix DNA-binding domain"/>
    <property type="match status" value="1"/>
</dbReference>